<dbReference type="SMART" id="SM00014">
    <property type="entry name" value="acidPPc"/>
    <property type="match status" value="1"/>
</dbReference>
<dbReference type="AlphaFoldDB" id="A0A1B9Y3C8"/>
<keyword evidence="1" id="KW-0812">Transmembrane</keyword>
<keyword evidence="1" id="KW-0472">Membrane</keyword>
<dbReference type="Proteomes" id="UP000093186">
    <property type="component" value="Unassembled WGS sequence"/>
</dbReference>
<dbReference type="Pfam" id="PF01569">
    <property type="entry name" value="PAP2"/>
    <property type="match status" value="1"/>
</dbReference>
<proteinExistence type="predicted"/>
<dbReference type="PANTHER" id="PTHR14969:SF13">
    <property type="entry name" value="AT30094P"/>
    <property type="match status" value="1"/>
</dbReference>
<dbReference type="STRING" id="447689.BA195_06495"/>
<dbReference type="InterPro" id="IPR036938">
    <property type="entry name" value="PAP2/HPO_sf"/>
</dbReference>
<keyword evidence="4" id="KW-1185">Reference proteome</keyword>
<protein>
    <submittedName>
        <fullName evidence="3">Phosphoesterase</fullName>
    </submittedName>
</protein>
<feature type="transmembrane region" description="Helical" evidence="1">
    <location>
        <begin position="61"/>
        <end position="82"/>
    </location>
</feature>
<keyword evidence="1" id="KW-1133">Transmembrane helix</keyword>
<dbReference type="RefSeq" id="WP_068703591.1">
    <property type="nucleotide sequence ID" value="NZ_MAKX01000001.1"/>
</dbReference>
<dbReference type="PANTHER" id="PTHR14969">
    <property type="entry name" value="SPHINGOSINE-1-PHOSPHATE PHOSPHOHYDROLASE"/>
    <property type="match status" value="1"/>
</dbReference>
<dbReference type="SUPFAM" id="SSF48317">
    <property type="entry name" value="Acid phosphatase/Vanadium-dependent haloperoxidase"/>
    <property type="match status" value="1"/>
</dbReference>
<evidence type="ECO:0000256" key="1">
    <source>
        <dbReference type="SAM" id="Phobius"/>
    </source>
</evidence>
<dbReference type="InterPro" id="IPR000326">
    <property type="entry name" value="PAP2/HPO"/>
</dbReference>
<feature type="transmembrane region" description="Helical" evidence="1">
    <location>
        <begin position="133"/>
        <end position="151"/>
    </location>
</feature>
<feature type="transmembrane region" description="Helical" evidence="1">
    <location>
        <begin position="157"/>
        <end position="177"/>
    </location>
</feature>
<evidence type="ECO:0000313" key="3">
    <source>
        <dbReference type="EMBL" id="OCK44328.1"/>
    </source>
</evidence>
<sequence length="186" mass="21788">MIERIIQKDKELLIYLNNLGSEQWDGFWLVITNQFSWTPLFLLMLFLMFKYLGWKKGLFTMLFIAVLVAFSDQLTNVIRGVFERLRPNNDPEIKELLRTLIRPQSYSFASGHATTSTVVTVYLIMLLKKHIEWVKFLVFFPLIFAYSRLYLGVHFPIDILVGFVNGAIIGCSAFKLYQFLVKKIFN</sequence>
<comment type="caution">
    <text evidence="3">The sequence shown here is derived from an EMBL/GenBank/DDBJ whole genome shotgun (WGS) entry which is preliminary data.</text>
</comment>
<accession>A0A1B9Y3C8</accession>
<organism evidence="3 4">
    <name type="scientific">Tenacibaculum soleae</name>
    <dbReference type="NCBI Taxonomy" id="447689"/>
    <lineage>
        <taxon>Bacteria</taxon>
        <taxon>Pseudomonadati</taxon>
        <taxon>Bacteroidota</taxon>
        <taxon>Flavobacteriia</taxon>
        <taxon>Flavobacteriales</taxon>
        <taxon>Flavobacteriaceae</taxon>
        <taxon>Tenacibaculum</taxon>
    </lineage>
</organism>
<feature type="domain" description="Phosphatidic acid phosphatase type 2/haloperoxidase" evidence="2">
    <location>
        <begin position="60"/>
        <end position="174"/>
    </location>
</feature>
<evidence type="ECO:0000259" key="2">
    <source>
        <dbReference type="SMART" id="SM00014"/>
    </source>
</evidence>
<name>A0A1B9Y3C8_9FLAO</name>
<gene>
    <name evidence="3" type="ORF">BA195_06495</name>
</gene>
<feature type="transmembrane region" description="Helical" evidence="1">
    <location>
        <begin position="26"/>
        <end position="49"/>
    </location>
</feature>
<evidence type="ECO:0000313" key="4">
    <source>
        <dbReference type="Proteomes" id="UP000093186"/>
    </source>
</evidence>
<dbReference type="Gene3D" id="1.20.144.10">
    <property type="entry name" value="Phosphatidic acid phosphatase type 2/haloperoxidase"/>
    <property type="match status" value="1"/>
</dbReference>
<reference evidence="3 4" key="1">
    <citation type="submission" date="2016-06" db="EMBL/GenBank/DDBJ databases">
        <title>Draft Genome Sequence of Tenacibaculum soleae UCD-KL19.</title>
        <authorList>
            <person name="Eisen J.A."/>
            <person name="Coil D.A."/>
            <person name="Lujan K.M."/>
        </authorList>
    </citation>
    <scope>NUCLEOTIDE SEQUENCE [LARGE SCALE GENOMIC DNA]</scope>
    <source>
        <strain evidence="3 4">UCD-KL19</strain>
    </source>
</reference>
<dbReference type="EMBL" id="MAKX01000001">
    <property type="protein sequence ID" value="OCK44328.1"/>
    <property type="molecule type" value="Genomic_DNA"/>
</dbReference>